<dbReference type="Pfam" id="PF09720">
    <property type="entry name" value="Unstab_antitox"/>
    <property type="match status" value="1"/>
</dbReference>
<reference evidence="1" key="1">
    <citation type="submission" date="2022-03" db="EMBL/GenBank/DDBJ databases">
        <title>De novo assembled genomes of Belliella spp. (Cyclobacteriaceae) strains.</title>
        <authorList>
            <person name="Szabo A."/>
            <person name="Korponai K."/>
            <person name="Felfoldi T."/>
        </authorList>
    </citation>
    <scope>NUCLEOTIDE SEQUENCE</scope>
    <source>
        <strain evidence="1">DSM 107340</strain>
    </source>
</reference>
<protein>
    <submittedName>
        <fullName evidence="1">Addiction module protein</fullName>
    </submittedName>
</protein>
<dbReference type="RefSeq" id="WP_241274021.1">
    <property type="nucleotide sequence ID" value="NZ_JAKZGS010000003.1"/>
</dbReference>
<comment type="caution">
    <text evidence="1">The sequence shown here is derived from an EMBL/GenBank/DDBJ whole genome shotgun (WGS) entry which is preliminary data.</text>
</comment>
<sequence length="79" mass="9380">MDVQSVKIELIHWLAELQDKSVLKKLQVLKEQQENSFELSTEQQEELDIRLEKYEKGEMEFSSWKTIKNKIKTSPKDAL</sequence>
<dbReference type="InterPro" id="IPR013406">
    <property type="entry name" value="CHP02574_addiction_mod"/>
</dbReference>
<dbReference type="EMBL" id="JAKZGS010000003">
    <property type="protein sequence ID" value="MCH7397512.1"/>
    <property type="molecule type" value="Genomic_DNA"/>
</dbReference>
<evidence type="ECO:0000313" key="1">
    <source>
        <dbReference type="EMBL" id="MCH7397512.1"/>
    </source>
</evidence>
<proteinExistence type="predicted"/>
<organism evidence="1 2">
    <name type="scientific">Belliella calami</name>
    <dbReference type="NCBI Taxonomy" id="2923436"/>
    <lineage>
        <taxon>Bacteria</taxon>
        <taxon>Pseudomonadati</taxon>
        <taxon>Bacteroidota</taxon>
        <taxon>Cytophagia</taxon>
        <taxon>Cytophagales</taxon>
        <taxon>Cyclobacteriaceae</taxon>
        <taxon>Belliella</taxon>
    </lineage>
</organism>
<gene>
    <name evidence="1" type="ORF">MM236_05910</name>
</gene>
<evidence type="ECO:0000313" key="2">
    <source>
        <dbReference type="Proteomes" id="UP001165488"/>
    </source>
</evidence>
<name>A0ABS9ULS8_9BACT</name>
<keyword evidence="2" id="KW-1185">Reference proteome</keyword>
<dbReference type="Proteomes" id="UP001165488">
    <property type="component" value="Unassembled WGS sequence"/>
</dbReference>
<accession>A0ABS9ULS8</accession>